<feature type="compositionally biased region" description="Basic and acidic residues" evidence="1">
    <location>
        <begin position="70"/>
        <end position="94"/>
    </location>
</feature>
<organism evidence="2 3">
    <name type="scientific">Catenaria anguillulae PL171</name>
    <dbReference type="NCBI Taxonomy" id="765915"/>
    <lineage>
        <taxon>Eukaryota</taxon>
        <taxon>Fungi</taxon>
        <taxon>Fungi incertae sedis</taxon>
        <taxon>Blastocladiomycota</taxon>
        <taxon>Blastocladiomycetes</taxon>
        <taxon>Blastocladiales</taxon>
        <taxon>Catenariaceae</taxon>
        <taxon>Catenaria</taxon>
    </lineage>
</organism>
<name>A0A1Y2HT21_9FUNG</name>
<dbReference type="EMBL" id="MCFL01000011">
    <property type="protein sequence ID" value="ORZ37766.1"/>
    <property type="molecule type" value="Genomic_DNA"/>
</dbReference>
<evidence type="ECO:0000313" key="2">
    <source>
        <dbReference type="EMBL" id="ORZ37766.1"/>
    </source>
</evidence>
<dbReference type="AlphaFoldDB" id="A0A1Y2HT21"/>
<proteinExistence type="predicted"/>
<comment type="caution">
    <text evidence="2">The sequence shown here is derived from an EMBL/GenBank/DDBJ whole genome shotgun (WGS) entry which is preliminary data.</text>
</comment>
<dbReference type="Proteomes" id="UP000193411">
    <property type="component" value="Unassembled WGS sequence"/>
</dbReference>
<sequence length="94" mass="10960">MSKSTTGWASQYYHGQQQKKNVCNATICLSASVHCRRIVNKKKKKRLMNDGRKTGKSRRQRATEVAGANRETKGLRARRREQCRQKPSQKERRQ</sequence>
<accession>A0A1Y2HT21</accession>
<protein>
    <submittedName>
        <fullName evidence="2">Uncharacterized protein</fullName>
    </submittedName>
</protein>
<evidence type="ECO:0000256" key="1">
    <source>
        <dbReference type="SAM" id="MobiDB-lite"/>
    </source>
</evidence>
<reference evidence="2 3" key="1">
    <citation type="submission" date="2016-07" db="EMBL/GenBank/DDBJ databases">
        <title>Pervasive Adenine N6-methylation of Active Genes in Fungi.</title>
        <authorList>
            <consortium name="DOE Joint Genome Institute"/>
            <person name="Mondo S.J."/>
            <person name="Dannebaum R.O."/>
            <person name="Kuo R.C."/>
            <person name="Labutti K."/>
            <person name="Haridas S."/>
            <person name="Kuo A."/>
            <person name="Salamov A."/>
            <person name="Ahrendt S.R."/>
            <person name="Lipzen A."/>
            <person name="Sullivan W."/>
            <person name="Andreopoulos W.B."/>
            <person name="Clum A."/>
            <person name="Lindquist E."/>
            <person name="Daum C."/>
            <person name="Ramamoorthy G.K."/>
            <person name="Gryganskyi A."/>
            <person name="Culley D."/>
            <person name="Magnuson J.K."/>
            <person name="James T.Y."/>
            <person name="O'Malley M.A."/>
            <person name="Stajich J.E."/>
            <person name="Spatafora J.W."/>
            <person name="Visel A."/>
            <person name="Grigoriev I.V."/>
        </authorList>
    </citation>
    <scope>NUCLEOTIDE SEQUENCE [LARGE SCALE GENOMIC DNA]</scope>
    <source>
        <strain evidence="2 3">PL171</strain>
    </source>
</reference>
<evidence type="ECO:0000313" key="3">
    <source>
        <dbReference type="Proteomes" id="UP000193411"/>
    </source>
</evidence>
<gene>
    <name evidence="2" type="ORF">BCR44DRAFT_1025361</name>
</gene>
<keyword evidence="3" id="KW-1185">Reference proteome</keyword>
<feature type="region of interest" description="Disordered" evidence="1">
    <location>
        <begin position="40"/>
        <end position="94"/>
    </location>
</feature>